<accession>A0ABU4RQ27</accession>
<name>A0ABU4RQ27_9HYPH</name>
<dbReference type="SUPFAM" id="SSF69279">
    <property type="entry name" value="Phage tail proteins"/>
    <property type="match status" value="1"/>
</dbReference>
<sequence>MRPYLTEISVSDKDGTSSDTAQLTFDDAGGQCLLPKTGARVSVFLQGVLAFQGVVDSTPWTMTRGGGRMLQVNAKGFDTRSKVKEGQQWHLDDGTLDDALNKAAKVAGLSGVSVDPELGAIKRDYWTPDGASFMAFAEKLARQHGATFKIRGDQAVFVKRGSGSNGAGAAMPTVQARIPGNVISCSVDPSKGRPRYSKARARWFDRKSASFKTKEIEIETGDDEVDVSDEVRGTAADEEQAGGFVEGHKSDSEREGGDGTIEMDLTVDAQAEGTLVLSGARPGVDGTYRIVSVTHKATRSSGATTTLEIKQPQGDAGKDSREAE</sequence>
<proteinExistence type="predicted"/>
<evidence type="ECO:0000313" key="2">
    <source>
        <dbReference type="EMBL" id="MDX6806298.1"/>
    </source>
</evidence>
<evidence type="ECO:0000313" key="3">
    <source>
        <dbReference type="Proteomes" id="UP001274321"/>
    </source>
</evidence>
<gene>
    <name evidence="2" type="ORF">SCD90_09490</name>
</gene>
<protein>
    <submittedName>
        <fullName evidence="2">Late control D family protein</fullName>
    </submittedName>
</protein>
<keyword evidence="3" id="KW-1185">Reference proteome</keyword>
<organism evidence="2 3">
    <name type="scientific">Terrihabitans rhizophilus</name>
    <dbReference type="NCBI Taxonomy" id="3092662"/>
    <lineage>
        <taxon>Bacteria</taxon>
        <taxon>Pseudomonadati</taxon>
        <taxon>Pseudomonadota</taxon>
        <taxon>Alphaproteobacteria</taxon>
        <taxon>Hyphomicrobiales</taxon>
        <taxon>Terrihabitans</taxon>
    </lineage>
</organism>
<feature type="region of interest" description="Disordered" evidence="1">
    <location>
        <begin position="298"/>
        <end position="324"/>
    </location>
</feature>
<feature type="compositionally biased region" description="Basic and acidic residues" evidence="1">
    <location>
        <begin position="246"/>
        <end position="257"/>
    </location>
</feature>
<dbReference type="EMBL" id="JAXAFJ010000005">
    <property type="protein sequence ID" value="MDX6806298.1"/>
    <property type="molecule type" value="Genomic_DNA"/>
</dbReference>
<feature type="region of interest" description="Disordered" evidence="1">
    <location>
        <begin position="235"/>
        <end position="259"/>
    </location>
</feature>
<evidence type="ECO:0000256" key="1">
    <source>
        <dbReference type="SAM" id="MobiDB-lite"/>
    </source>
</evidence>
<dbReference type="Proteomes" id="UP001274321">
    <property type="component" value="Unassembled WGS sequence"/>
</dbReference>
<reference evidence="2 3" key="1">
    <citation type="submission" date="2023-11" db="EMBL/GenBank/DDBJ databases">
        <authorList>
            <person name="Bao R."/>
        </authorList>
    </citation>
    <scope>NUCLEOTIDE SEQUENCE [LARGE SCALE GENOMIC DNA]</scope>
    <source>
        <strain evidence="2 3">PJ23</strain>
    </source>
</reference>
<comment type="caution">
    <text evidence="2">The sequence shown here is derived from an EMBL/GenBank/DDBJ whole genome shotgun (WGS) entry which is preliminary data.</text>
</comment>
<feature type="compositionally biased region" description="Polar residues" evidence="1">
    <location>
        <begin position="299"/>
        <end position="308"/>
    </location>
</feature>